<proteinExistence type="predicted"/>
<keyword evidence="2" id="KW-1185">Reference proteome</keyword>
<accession>A0AAV7MNF7</accession>
<organism evidence="1 2">
    <name type="scientific">Pleurodeles waltl</name>
    <name type="common">Iberian ribbed newt</name>
    <dbReference type="NCBI Taxonomy" id="8319"/>
    <lineage>
        <taxon>Eukaryota</taxon>
        <taxon>Metazoa</taxon>
        <taxon>Chordata</taxon>
        <taxon>Craniata</taxon>
        <taxon>Vertebrata</taxon>
        <taxon>Euteleostomi</taxon>
        <taxon>Amphibia</taxon>
        <taxon>Batrachia</taxon>
        <taxon>Caudata</taxon>
        <taxon>Salamandroidea</taxon>
        <taxon>Salamandridae</taxon>
        <taxon>Pleurodelinae</taxon>
        <taxon>Pleurodeles</taxon>
    </lineage>
</organism>
<evidence type="ECO:0000313" key="2">
    <source>
        <dbReference type="Proteomes" id="UP001066276"/>
    </source>
</evidence>
<dbReference type="EMBL" id="JANPWB010000013">
    <property type="protein sequence ID" value="KAJ1105057.1"/>
    <property type="molecule type" value="Genomic_DNA"/>
</dbReference>
<name>A0AAV7MNF7_PLEWA</name>
<comment type="caution">
    <text evidence="1">The sequence shown here is derived from an EMBL/GenBank/DDBJ whole genome shotgun (WGS) entry which is preliminary data.</text>
</comment>
<dbReference type="AlphaFoldDB" id="A0AAV7MNF7"/>
<sequence>MPSPSPADTPVDSRADPIMECILQEIFVVGRCLEAMEVKIPDLSGYSKSIRTDIAGFQDKVTDFGSSPDDH</sequence>
<protein>
    <submittedName>
        <fullName evidence="1">Uncharacterized protein</fullName>
    </submittedName>
</protein>
<dbReference type="Proteomes" id="UP001066276">
    <property type="component" value="Chromosome 9"/>
</dbReference>
<reference evidence="1" key="1">
    <citation type="journal article" date="2022" name="bioRxiv">
        <title>Sequencing and chromosome-scale assembly of the giantPleurodeles waltlgenome.</title>
        <authorList>
            <person name="Brown T."/>
            <person name="Elewa A."/>
            <person name="Iarovenko S."/>
            <person name="Subramanian E."/>
            <person name="Araus A.J."/>
            <person name="Petzold A."/>
            <person name="Susuki M."/>
            <person name="Suzuki K.-i.T."/>
            <person name="Hayashi T."/>
            <person name="Toyoda A."/>
            <person name="Oliveira C."/>
            <person name="Osipova E."/>
            <person name="Leigh N.D."/>
            <person name="Simon A."/>
            <person name="Yun M.H."/>
        </authorList>
    </citation>
    <scope>NUCLEOTIDE SEQUENCE</scope>
    <source>
        <strain evidence="1">20211129_DDA</strain>
        <tissue evidence="1">Liver</tissue>
    </source>
</reference>
<gene>
    <name evidence="1" type="ORF">NDU88_002465</name>
</gene>
<evidence type="ECO:0000313" key="1">
    <source>
        <dbReference type="EMBL" id="KAJ1105057.1"/>
    </source>
</evidence>